<evidence type="ECO:0000313" key="1">
    <source>
        <dbReference type="EMBL" id="PIR98743.1"/>
    </source>
</evidence>
<evidence type="ECO:0000313" key="2">
    <source>
        <dbReference type="Proteomes" id="UP000230796"/>
    </source>
</evidence>
<protein>
    <submittedName>
        <fullName evidence="1">Uncharacterized protein</fullName>
    </submittedName>
</protein>
<dbReference type="Proteomes" id="UP000230796">
    <property type="component" value="Unassembled WGS sequence"/>
</dbReference>
<proteinExistence type="predicted"/>
<name>A0A2H0VI42_9BACT</name>
<gene>
    <name evidence="1" type="ORF">COT87_03110</name>
</gene>
<dbReference type="EMBL" id="PFAF01000067">
    <property type="protein sequence ID" value="PIR98743.1"/>
    <property type="molecule type" value="Genomic_DNA"/>
</dbReference>
<accession>A0A2H0VI42</accession>
<organism evidence="1 2">
    <name type="scientific">Candidatus Collierbacteria bacterium CG10_big_fil_rev_8_21_14_0_10_44_9</name>
    <dbReference type="NCBI Taxonomy" id="1974535"/>
    <lineage>
        <taxon>Bacteria</taxon>
        <taxon>Candidatus Collieribacteriota</taxon>
    </lineage>
</organism>
<comment type="caution">
    <text evidence="1">The sequence shown here is derived from an EMBL/GenBank/DDBJ whole genome shotgun (WGS) entry which is preliminary data.</text>
</comment>
<dbReference type="AlphaFoldDB" id="A0A2H0VI42"/>
<sequence>MKGLGKVHIELVDDISEKYSLIEKTVKKFKYKRLAKHDKKTVLIYLRHLTGYHKAQLLRLIKRVLGGEHLERTCYIRHNSQCVYTPGDIKLLEYTDAVHHRLNSLCLTNSSLNKPSPGAVTVTITHSSSPRTVASSARILVMTM</sequence>
<reference evidence="2" key="1">
    <citation type="submission" date="2017-09" db="EMBL/GenBank/DDBJ databases">
        <title>Depth-based differentiation of microbial function through sediment-hosted aquifers and enrichment of novel symbionts in the deep terrestrial subsurface.</title>
        <authorList>
            <person name="Probst A.J."/>
            <person name="Ladd B."/>
            <person name="Jarett J.K."/>
            <person name="Geller-Mcgrath D.E."/>
            <person name="Sieber C.M.K."/>
            <person name="Emerson J.B."/>
            <person name="Anantharaman K."/>
            <person name="Thomas B.C."/>
            <person name="Malmstrom R."/>
            <person name="Stieglmeier M."/>
            <person name="Klingl A."/>
            <person name="Woyke T."/>
            <person name="Ryan C.M."/>
            <person name="Banfield J.F."/>
        </authorList>
    </citation>
    <scope>NUCLEOTIDE SEQUENCE [LARGE SCALE GENOMIC DNA]</scope>
</reference>